<keyword evidence="2" id="KW-1185">Reference proteome</keyword>
<proteinExistence type="predicted"/>
<evidence type="ECO:0000313" key="1">
    <source>
        <dbReference type="EMBL" id="KAF7826497.1"/>
    </source>
</evidence>
<dbReference type="EMBL" id="JAAIUW010000006">
    <property type="protein sequence ID" value="KAF7826497.1"/>
    <property type="molecule type" value="Genomic_DNA"/>
</dbReference>
<dbReference type="AlphaFoldDB" id="A0A834TSC1"/>
<dbReference type="Proteomes" id="UP000634136">
    <property type="component" value="Unassembled WGS sequence"/>
</dbReference>
<organism evidence="1 2">
    <name type="scientific">Senna tora</name>
    <dbReference type="NCBI Taxonomy" id="362788"/>
    <lineage>
        <taxon>Eukaryota</taxon>
        <taxon>Viridiplantae</taxon>
        <taxon>Streptophyta</taxon>
        <taxon>Embryophyta</taxon>
        <taxon>Tracheophyta</taxon>
        <taxon>Spermatophyta</taxon>
        <taxon>Magnoliopsida</taxon>
        <taxon>eudicotyledons</taxon>
        <taxon>Gunneridae</taxon>
        <taxon>Pentapetalae</taxon>
        <taxon>rosids</taxon>
        <taxon>fabids</taxon>
        <taxon>Fabales</taxon>
        <taxon>Fabaceae</taxon>
        <taxon>Caesalpinioideae</taxon>
        <taxon>Cassia clade</taxon>
        <taxon>Senna</taxon>
    </lineage>
</organism>
<gene>
    <name evidence="1" type="ORF">G2W53_017661</name>
</gene>
<sequence>MAQLRPNLLTLGKEPESERNYAHYGAIAPKSTNSRARAREWAQLRPLLEQLRQTPPI</sequence>
<accession>A0A834TSC1</accession>
<name>A0A834TSC1_9FABA</name>
<protein>
    <submittedName>
        <fullName evidence="1">Uncharacterized protein</fullName>
    </submittedName>
</protein>
<comment type="caution">
    <text evidence="1">The sequence shown here is derived from an EMBL/GenBank/DDBJ whole genome shotgun (WGS) entry which is preliminary data.</text>
</comment>
<reference evidence="1" key="1">
    <citation type="submission" date="2020-09" db="EMBL/GenBank/DDBJ databases">
        <title>Genome-Enabled Discovery of Anthraquinone Biosynthesis in Senna tora.</title>
        <authorList>
            <person name="Kang S.-H."/>
            <person name="Pandey R.P."/>
            <person name="Lee C.-M."/>
            <person name="Sim J.-S."/>
            <person name="Jeong J.-T."/>
            <person name="Choi B.-S."/>
            <person name="Jung M."/>
            <person name="Ginzburg D."/>
            <person name="Zhao K."/>
            <person name="Won S.Y."/>
            <person name="Oh T.-J."/>
            <person name="Yu Y."/>
            <person name="Kim N.-H."/>
            <person name="Lee O.R."/>
            <person name="Lee T.-H."/>
            <person name="Bashyal P."/>
            <person name="Kim T.-S."/>
            <person name="Lee W.-H."/>
            <person name="Kawkins C."/>
            <person name="Kim C.-K."/>
            <person name="Kim J.S."/>
            <person name="Ahn B.O."/>
            <person name="Rhee S.Y."/>
            <person name="Sohng J.K."/>
        </authorList>
    </citation>
    <scope>NUCLEOTIDE SEQUENCE</scope>
    <source>
        <tissue evidence="1">Leaf</tissue>
    </source>
</reference>
<evidence type="ECO:0000313" key="2">
    <source>
        <dbReference type="Proteomes" id="UP000634136"/>
    </source>
</evidence>